<comment type="caution">
    <text evidence="3">The sequence shown here is derived from an EMBL/GenBank/DDBJ whole genome shotgun (WGS) entry which is preliminary data.</text>
</comment>
<dbReference type="Proteomes" id="UP000606974">
    <property type="component" value="Unassembled WGS sequence"/>
</dbReference>
<feature type="compositionally biased region" description="Polar residues" evidence="2">
    <location>
        <begin position="317"/>
        <end position="328"/>
    </location>
</feature>
<dbReference type="GO" id="GO:0007131">
    <property type="term" value="P:reciprocal meiotic recombination"/>
    <property type="evidence" value="ECO:0007669"/>
    <property type="project" value="InterPro"/>
</dbReference>
<dbReference type="OrthoDB" id="441210at2759"/>
<proteinExistence type="predicted"/>
<feature type="compositionally biased region" description="Basic and acidic residues" evidence="2">
    <location>
        <begin position="1"/>
        <end position="19"/>
    </location>
</feature>
<sequence length="374" mass="41365">MMKQQRPPEHIRNEPRDAFHAQTSSRLDQFAKLHFHPFLLEAERKCPACGTQLSNPDDAVTTILQPTEDYKTSVLSGLDPTTIMECAGRGLAFWAYQTTQEILYNEAMGKNLADKYSHLSSQLDKIVADANAEIQSLQSKVKSLQIDQKTLQQKNVELVEMYRDKSKKQAQTQHLYDTLKKRVMTSQVQTAASDSVAQAINSMSSIPRPQTFGDASIQQPPPPNYRTNDQRGNMQYEHAHHSRSPSRSSKNAHAEAEASAMPPPSGPPMGQQSHGFSSAAPQHRTHLPGTVRNAATRSYIPLSTKAPDTVPRKPLANLTNSRNSHSGSSGYGITAGMKIGRPSRSAMSNNEHISDRFNGIAHKDTKDWTVLTKA</sequence>
<accession>A0A8H7DYI9</accession>
<name>A0A8H7DYI9_9EURO</name>
<dbReference type="PANTHER" id="PTHR14305:SF0">
    <property type="entry name" value="E3 UBIQUITIN-PROTEIN LIGASE CCNB1IP1"/>
    <property type="match status" value="1"/>
</dbReference>
<dbReference type="GO" id="GO:0061630">
    <property type="term" value="F:ubiquitin protein ligase activity"/>
    <property type="evidence" value="ECO:0007669"/>
    <property type="project" value="InterPro"/>
</dbReference>
<evidence type="ECO:0000256" key="1">
    <source>
        <dbReference type="SAM" id="Coils"/>
    </source>
</evidence>
<dbReference type="EMBL" id="JAACFV010000255">
    <property type="protein sequence ID" value="KAF7502420.1"/>
    <property type="molecule type" value="Genomic_DNA"/>
</dbReference>
<feature type="region of interest" description="Disordered" evidence="2">
    <location>
        <begin position="1"/>
        <end position="21"/>
    </location>
</feature>
<keyword evidence="4" id="KW-1185">Reference proteome</keyword>
<evidence type="ECO:0000313" key="3">
    <source>
        <dbReference type="EMBL" id="KAF7502420.1"/>
    </source>
</evidence>
<protein>
    <submittedName>
        <fullName evidence="3">Uncharacterized protein</fullName>
    </submittedName>
</protein>
<feature type="region of interest" description="Disordered" evidence="2">
    <location>
        <begin position="205"/>
        <end position="331"/>
    </location>
</feature>
<dbReference type="InterPro" id="IPR042448">
    <property type="entry name" value="CCNB1IP1"/>
</dbReference>
<feature type="coiled-coil region" evidence="1">
    <location>
        <begin position="120"/>
        <end position="154"/>
    </location>
</feature>
<dbReference type="PANTHER" id="PTHR14305">
    <property type="entry name" value="E3 UBIQUITIN-PROTEIN LIGASE CCNB1IP1"/>
    <property type="match status" value="1"/>
</dbReference>
<dbReference type="GO" id="GO:0000795">
    <property type="term" value="C:synaptonemal complex"/>
    <property type="evidence" value="ECO:0007669"/>
    <property type="project" value="InterPro"/>
</dbReference>
<keyword evidence="1" id="KW-0175">Coiled coil</keyword>
<organism evidence="3 4">
    <name type="scientific">Endocarpon pusillum</name>
    <dbReference type="NCBI Taxonomy" id="364733"/>
    <lineage>
        <taxon>Eukaryota</taxon>
        <taxon>Fungi</taxon>
        <taxon>Dikarya</taxon>
        <taxon>Ascomycota</taxon>
        <taxon>Pezizomycotina</taxon>
        <taxon>Eurotiomycetes</taxon>
        <taxon>Chaetothyriomycetidae</taxon>
        <taxon>Verrucariales</taxon>
        <taxon>Verrucariaceae</taxon>
        <taxon>Endocarpon</taxon>
    </lineage>
</organism>
<reference evidence="3" key="1">
    <citation type="submission" date="2020-02" db="EMBL/GenBank/DDBJ databases">
        <authorList>
            <person name="Palmer J.M."/>
        </authorList>
    </citation>
    <scope>NUCLEOTIDE SEQUENCE</scope>
    <source>
        <strain evidence="3">EPUS1.4</strain>
        <tissue evidence="3">Thallus</tissue>
    </source>
</reference>
<dbReference type="AlphaFoldDB" id="A0A8H7DYI9"/>
<evidence type="ECO:0000256" key="2">
    <source>
        <dbReference type="SAM" id="MobiDB-lite"/>
    </source>
</evidence>
<gene>
    <name evidence="3" type="ORF">GJ744_005839</name>
</gene>
<evidence type="ECO:0000313" key="4">
    <source>
        <dbReference type="Proteomes" id="UP000606974"/>
    </source>
</evidence>